<dbReference type="GO" id="GO:0005886">
    <property type="term" value="C:plasma membrane"/>
    <property type="evidence" value="ECO:0007669"/>
    <property type="project" value="TreeGrafter"/>
</dbReference>
<dbReference type="PANTHER" id="PTHR44427">
    <property type="entry name" value="CARCINOEMBRYONIC ANTIGEN-RELATED CELL ADHESION MOLECULE 19"/>
    <property type="match status" value="1"/>
</dbReference>
<dbReference type="FunFam" id="2.60.40.10:FF:000244">
    <property type="entry name" value="carcinoembryonic antigen-related cell adhesion molecule 16"/>
    <property type="match status" value="1"/>
</dbReference>
<dbReference type="Ensembl" id="ENSMSIT00000012723.1">
    <property type="protein sequence ID" value="ENSMSIP00000010038.1"/>
    <property type="gene ID" value="ENSMSIG00000008772.1"/>
</dbReference>
<dbReference type="CDD" id="cd05774">
    <property type="entry name" value="IgV_CEACAM_D1"/>
    <property type="match status" value="3"/>
</dbReference>
<evidence type="ECO:0000256" key="3">
    <source>
        <dbReference type="ARBA" id="ARBA00023319"/>
    </source>
</evidence>
<dbReference type="GO" id="GO:0007165">
    <property type="term" value="P:signal transduction"/>
    <property type="evidence" value="ECO:0007669"/>
    <property type="project" value="TreeGrafter"/>
</dbReference>
<dbReference type="InterPro" id="IPR013106">
    <property type="entry name" value="Ig_V-set"/>
</dbReference>
<dbReference type="InterPro" id="IPR036179">
    <property type="entry name" value="Ig-like_dom_sf"/>
</dbReference>
<name>A0A8C6GRG2_MUSSI</name>
<dbReference type="CDD" id="cd05740">
    <property type="entry name" value="IgI_hCEACAM_2_4_6_like"/>
    <property type="match status" value="1"/>
</dbReference>
<dbReference type="Gene3D" id="2.60.40.10">
    <property type="entry name" value="Immunoglobulins"/>
    <property type="match status" value="4"/>
</dbReference>
<dbReference type="Proteomes" id="UP000694415">
    <property type="component" value="Unplaced"/>
</dbReference>
<protein>
    <submittedName>
        <fullName evidence="7">Pregnancy-specific beta-1-glycoprotein 22</fullName>
    </submittedName>
</protein>
<evidence type="ECO:0000313" key="8">
    <source>
        <dbReference type="Proteomes" id="UP000694415"/>
    </source>
</evidence>
<dbReference type="Pfam" id="PF07686">
    <property type="entry name" value="V-set"/>
    <property type="match status" value="3"/>
</dbReference>
<proteinExistence type="inferred from homology"/>
<dbReference type="InterPro" id="IPR013783">
    <property type="entry name" value="Ig-like_fold"/>
</dbReference>
<dbReference type="GO" id="GO:0002682">
    <property type="term" value="P:regulation of immune system process"/>
    <property type="evidence" value="ECO:0007669"/>
    <property type="project" value="TreeGrafter"/>
</dbReference>
<accession>A0A8C6GRG2</accession>
<evidence type="ECO:0000259" key="6">
    <source>
        <dbReference type="PROSITE" id="PS50835"/>
    </source>
</evidence>
<feature type="region of interest" description="Disordered" evidence="5">
    <location>
        <begin position="1"/>
        <end position="37"/>
    </location>
</feature>
<organism evidence="7 8">
    <name type="scientific">Mus spicilegus</name>
    <name type="common">Mound-building mouse</name>
    <dbReference type="NCBI Taxonomy" id="10103"/>
    <lineage>
        <taxon>Eukaryota</taxon>
        <taxon>Metazoa</taxon>
        <taxon>Chordata</taxon>
        <taxon>Craniata</taxon>
        <taxon>Vertebrata</taxon>
        <taxon>Euteleostomi</taxon>
        <taxon>Mammalia</taxon>
        <taxon>Eutheria</taxon>
        <taxon>Euarchontoglires</taxon>
        <taxon>Glires</taxon>
        <taxon>Rodentia</taxon>
        <taxon>Myomorpha</taxon>
        <taxon>Muroidea</taxon>
        <taxon>Muridae</taxon>
        <taxon>Murinae</taxon>
        <taxon>Mus</taxon>
        <taxon>Mus</taxon>
    </lineage>
</organism>
<dbReference type="Pfam" id="PF13927">
    <property type="entry name" value="Ig_3"/>
    <property type="match status" value="1"/>
</dbReference>
<reference evidence="7" key="1">
    <citation type="submission" date="2025-08" db="UniProtKB">
        <authorList>
            <consortium name="Ensembl"/>
        </authorList>
    </citation>
    <scope>IDENTIFICATION</scope>
</reference>
<keyword evidence="1" id="KW-0732">Signal</keyword>
<dbReference type="SMART" id="SM00408">
    <property type="entry name" value="IGc2"/>
    <property type="match status" value="2"/>
</dbReference>
<dbReference type="GO" id="GO:1990782">
    <property type="term" value="F:protein tyrosine kinase binding"/>
    <property type="evidence" value="ECO:0007669"/>
    <property type="project" value="TreeGrafter"/>
</dbReference>
<evidence type="ECO:0000256" key="1">
    <source>
        <dbReference type="ARBA" id="ARBA00022729"/>
    </source>
</evidence>
<evidence type="ECO:0000256" key="2">
    <source>
        <dbReference type="ARBA" id="ARBA00023180"/>
    </source>
</evidence>
<dbReference type="FunFam" id="2.60.40.10:FF:000340">
    <property type="entry name" value="Carcinoembryonic antigen-related cell adhesion molecule 1"/>
    <property type="match status" value="3"/>
</dbReference>
<dbReference type="InterPro" id="IPR050831">
    <property type="entry name" value="CEA_cell_adhesion"/>
</dbReference>
<dbReference type="GeneTree" id="ENSGT01100000263479"/>
<dbReference type="InterPro" id="IPR003599">
    <property type="entry name" value="Ig_sub"/>
</dbReference>
<sequence length="514" mass="57408">MCSCLRENSAQKEEGQQRPGALQEQSSSPRKKASTVRRGMEVSSELLSNGWTSWQRVLLTASLLTCWLLPITAGVTIESVPPKLVEGENVLLQVDNLPENLRVFVWYRGVTDMSLGIALYSLDYSTSVTGPKHSGRETLYRNGSLWIQNVTREDTGYYTLQTISKNGKVVSNTSIFLQVNSSLFICGRPSPPALLTIESVPASVAEGGSVLLLVHNLPDNLQSLFWYKGLTVFNKVEIARHRTVKNSSEMGPAHSGRETVYSNGSLLLQNVTWKDTGFYTLQTVNRYWKMELAHIYLQVDTSLSSCCGAFNSVQLRINPVPPHAAEGERVLLQVHNLPEDVQTFLWYKGVYSTQSFKITEYSIVTESLINGYAHSGREILFINGSLLLQDVTEKDSGFYTLVTIDSNVKVETAHVQVNVNKLATQPVMRVTDSTVRVQSSVVFTCFSDNTGISIRWLFNNQNLQLTERMTLSPSKCQLRIHTVRKEDAGEYQCEAFNPVSSKTSLPVRLTVMNE</sequence>
<keyword evidence="8" id="KW-1185">Reference proteome</keyword>
<keyword evidence="2" id="KW-0325">Glycoprotein</keyword>
<dbReference type="PANTHER" id="PTHR44427:SF1">
    <property type="entry name" value="CARCINOEMBRYONIC ANTIGEN-RELATED CELL ADHESION MOLECULE 1"/>
    <property type="match status" value="1"/>
</dbReference>
<dbReference type="InterPro" id="IPR003598">
    <property type="entry name" value="Ig_sub2"/>
</dbReference>
<comment type="similarity">
    <text evidence="4">Belongs to the immunoglobulin superfamily. CEA family.</text>
</comment>
<keyword evidence="3" id="KW-0393">Immunoglobulin domain</keyword>
<evidence type="ECO:0000256" key="4">
    <source>
        <dbReference type="ARBA" id="ARBA00038222"/>
    </source>
</evidence>
<dbReference type="GO" id="GO:0009986">
    <property type="term" value="C:cell surface"/>
    <property type="evidence" value="ECO:0007669"/>
    <property type="project" value="TreeGrafter"/>
</dbReference>
<dbReference type="InterPro" id="IPR007110">
    <property type="entry name" value="Ig-like_dom"/>
</dbReference>
<dbReference type="SMART" id="SM00409">
    <property type="entry name" value="IG"/>
    <property type="match status" value="4"/>
</dbReference>
<reference evidence="7" key="2">
    <citation type="submission" date="2025-09" db="UniProtKB">
        <authorList>
            <consortium name="Ensembl"/>
        </authorList>
    </citation>
    <scope>IDENTIFICATION</scope>
</reference>
<dbReference type="PROSITE" id="PS50835">
    <property type="entry name" value="IG_LIKE"/>
    <property type="match status" value="1"/>
</dbReference>
<evidence type="ECO:0000313" key="7">
    <source>
        <dbReference type="Ensembl" id="ENSMSIP00000010038.1"/>
    </source>
</evidence>
<dbReference type="SUPFAM" id="SSF48726">
    <property type="entry name" value="Immunoglobulin"/>
    <property type="match status" value="4"/>
</dbReference>
<feature type="domain" description="Ig-like" evidence="6">
    <location>
        <begin position="426"/>
        <end position="510"/>
    </location>
</feature>
<evidence type="ECO:0000256" key="5">
    <source>
        <dbReference type="SAM" id="MobiDB-lite"/>
    </source>
</evidence>
<dbReference type="AlphaFoldDB" id="A0A8C6GRG2"/>